<name>A0ABY4H6L2_9BACI</name>
<gene>
    <name evidence="2" type="ORF">MUO15_11945</name>
</gene>
<sequence length="240" mass="27424">MNQRPHPIESAKQFIKKQFPNCTGALLSGSVVRGEETATSDLDIVIFDEGYKSSYRESLVDQGWPIEVFVHNLSSYKEFFKSDVDRGRPSLPRMVAEGIIVKEHPFIFAVKKEAEQLLAKGPEEWSKKTIEVKRYFLTDTLDDFLGSSKREEDLFVASVLAELLIEFYLRTNQQWTGQSKWTIRALRQYDEKFADRIVEAFDTFYKVGDKKQVIAIADSVLEKYGGRLFAGFSVGKAKAL</sequence>
<evidence type="ECO:0000313" key="2">
    <source>
        <dbReference type="EMBL" id="UOR10402.1"/>
    </source>
</evidence>
<dbReference type="EMBL" id="CP095075">
    <property type="protein sequence ID" value="UOR10402.1"/>
    <property type="molecule type" value="Genomic_DNA"/>
</dbReference>
<dbReference type="Pfam" id="PF01909">
    <property type="entry name" value="NTP_transf_2"/>
    <property type="match status" value="1"/>
</dbReference>
<evidence type="ECO:0000313" key="3">
    <source>
        <dbReference type="Proteomes" id="UP000830326"/>
    </source>
</evidence>
<organism evidence="2 3">
    <name type="scientific">Halobacillus amylolyticus</name>
    <dbReference type="NCBI Taxonomy" id="2932259"/>
    <lineage>
        <taxon>Bacteria</taxon>
        <taxon>Bacillati</taxon>
        <taxon>Bacillota</taxon>
        <taxon>Bacilli</taxon>
        <taxon>Bacillales</taxon>
        <taxon>Bacillaceae</taxon>
        <taxon>Halobacillus</taxon>
    </lineage>
</organism>
<keyword evidence="3" id="KW-1185">Reference proteome</keyword>
<dbReference type="Gene3D" id="3.30.460.10">
    <property type="entry name" value="Beta Polymerase, domain 2"/>
    <property type="match status" value="1"/>
</dbReference>
<dbReference type="CDD" id="cd05403">
    <property type="entry name" value="NT_KNTase_like"/>
    <property type="match status" value="1"/>
</dbReference>
<accession>A0ABY4H6L2</accession>
<reference evidence="2" key="1">
    <citation type="submission" date="2022-04" db="EMBL/GenBank/DDBJ databases">
        <title>Halobacillus sp. isolated from saltern.</title>
        <authorList>
            <person name="Won M."/>
            <person name="Lee C.-M."/>
            <person name="Woen H.-Y."/>
            <person name="Kwon S.-W."/>
        </authorList>
    </citation>
    <scope>NUCLEOTIDE SEQUENCE</scope>
    <source>
        <strain evidence="2">SSHM10-5</strain>
    </source>
</reference>
<feature type="domain" description="Polymerase nucleotidyl transferase" evidence="1">
    <location>
        <begin position="9"/>
        <end position="53"/>
    </location>
</feature>
<proteinExistence type="predicted"/>
<dbReference type="InterPro" id="IPR002934">
    <property type="entry name" value="Polymerase_NTP_transf_dom"/>
</dbReference>
<dbReference type="InterPro" id="IPR043519">
    <property type="entry name" value="NT_sf"/>
</dbReference>
<dbReference type="SUPFAM" id="SSF81301">
    <property type="entry name" value="Nucleotidyltransferase"/>
    <property type="match status" value="1"/>
</dbReference>
<dbReference type="RefSeq" id="WP_245029507.1">
    <property type="nucleotide sequence ID" value="NZ_CP095075.1"/>
</dbReference>
<dbReference type="Proteomes" id="UP000830326">
    <property type="component" value="Chromosome"/>
</dbReference>
<protein>
    <submittedName>
        <fullName evidence="2">Nucleotidyltransferase domain-containing protein</fullName>
    </submittedName>
</protein>
<evidence type="ECO:0000259" key="1">
    <source>
        <dbReference type="Pfam" id="PF01909"/>
    </source>
</evidence>